<gene>
    <name evidence="1" type="ORF">MNBD_ALPHA06-289</name>
</gene>
<dbReference type="EMBL" id="UOEE01000266">
    <property type="protein sequence ID" value="VAV98702.1"/>
    <property type="molecule type" value="Genomic_DNA"/>
</dbReference>
<evidence type="ECO:0000313" key="1">
    <source>
        <dbReference type="EMBL" id="VAV98702.1"/>
    </source>
</evidence>
<protein>
    <submittedName>
        <fullName evidence="1">Copper metallochaperone PCu(A)C, inserts Cu(I) into cytochrome oxidase subunit II</fullName>
    </submittedName>
</protein>
<dbReference type="Gene3D" id="2.60.40.1890">
    <property type="entry name" value="PCu(A)C copper chaperone"/>
    <property type="match status" value="1"/>
</dbReference>
<organism evidence="1">
    <name type="scientific">hydrothermal vent metagenome</name>
    <dbReference type="NCBI Taxonomy" id="652676"/>
    <lineage>
        <taxon>unclassified sequences</taxon>
        <taxon>metagenomes</taxon>
        <taxon>ecological metagenomes</taxon>
    </lineage>
</organism>
<dbReference type="PANTHER" id="PTHR36302:SF1">
    <property type="entry name" value="COPPER CHAPERONE PCU(A)C"/>
    <property type="match status" value="1"/>
</dbReference>
<dbReference type="PANTHER" id="PTHR36302">
    <property type="entry name" value="BLR7088 PROTEIN"/>
    <property type="match status" value="1"/>
</dbReference>
<dbReference type="InterPro" id="IPR058248">
    <property type="entry name" value="Lxx211020-like"/>
</dbReference>
<sequence length="152" mass="16350">MPLNKGFGFAIYALFLLLLISCAPRPDMPPDIVLSESWVRLPPGGRDITGGYLRITNAGGDDVLLSASSPVAEKIEIHQNFETDGLMQMRQMQSVKIAANSEITFAPGGYHLMIFAVQEIKLGQSVQLVLQFENSGAKSVQAVVATTAPDGM</sequence>
<reference evidence="1" key="1">
    <citation type="submission" date="2018-06" db="EMBL/GenBank/DDBJ databases">
        <authorList>
            <person name="Zhirakovskaya E."/>
        </authorList>
    </citation>
    <scope>NUCLEOTIDE SEQUENCE</scope>
</reference>
<proteinExistence type="predicted"/>
<dbReference type="AlphaFoldDB" id="A0A3B0S4B4"/>
<dbReference type="PROSITE" id="PS51257">
    <property type="entry name" value="PROKAR_LIPOPROTEIN"/>
    <property type="match status" value="1"/>
</dbReference>
<dbReference type="InterPro" id="IPR036182">
    <property type="entry name" value="PCuAC_sf"/>
</dbReference>
<dbReference type="SUPFAM" id="SSF110087">
    <property type="entry name" value="DR1885-like metal-binding protein"/>
    <property type="match status" value="1"/>
</dbReference>
<name>A0A3B0S4B4_9ZZZZ</name>
<accession>A0A3B0S4B4</accession>
<dbReference type="InterPro" id="IPR007410">
    <property type="entry name" value="LpqE-like"/>
</dbReference>
<dbReference type="Pfam" id="PF04314">
    <property type="entry name" value="PCuAC"/>
    <property type="match status" value="1"/>
</dbReference>